<evidence type="ECO:0000313" key="5">
    <source>
        <dbReference type="Proteomes" id="UP000564704"/>
    </source>
</evidence>
<dbReference type="InterPro" id="IPR011250">
    <property type="entry name" value="OMP/PagP_B-barrel"/>
</dbReference>
<evidence type="ECO:0000256" key="1">
    <source>
        <dbReference type="ARBA" id="ARBA00022729"/>
    </source>
</evidence>
<gene>
    <name evidence="4" type="ORF">FDP25_10965</name>
</gene>
<dbReference type="OrthoDB" id="9810784at2"/>
<evidence type="ECO:0000259" key="3">
    <source>
        <dbReference type="Pfam" id="PF13505"/>
    </source>
</evidence>
<dbReference type="InterPro" id="IPR027385">
    <property type="entry name" value="Beta-barrel_OMP"/>
</dbReference>
<feature type="domain" description="Outer membrane protein beta-barrel" evidence="3">
    <location>
        <begin position="10"/>
        <end position="229"/>
    </location>
</feature>
<evidence type="ECO:0000256" key="2">
    <source>
        <dbReference type="SAM" id="SignalP"/>
    </source>
</evidence>
<dbReference type="EMBL" id="SZWE01000001">
    <property type="protein sequence ID" value="MRU15947.1"/>
    <property type="molecule type" value="Genomic_DNA"/>
</dbReference>
<feature type="chain" id="PRO_5032616843" evidence="2">
    <location>
        <begin position="24"/>
        <end position="229"/>
    </location>
</feature>
<comment type="caution">
    <text evidence="4">The sequence shown here is derived from an EMBL/GenBank/DDBJ whole genome shotgun (WGS) entry which is preliminary data.</text>
</comment>
<organism evidence="4 5">
    <name type="scientific">Roseovarius bejariae</name>
    <dbReference type="NCBI Taxonomy" id="2576383"/>
    <lineage>
        <taxon>Bacteria</taxon>
        <taxon>Pseudomonadati</taxon>
        <taxon>Pseudomonadota</taxon>
        <taxon>Alphaproteobacteria</taxon>
        <taxon>Rhodobacterales</taxon>
        <taxon>Roseobacteraceae</taxon>
        <taxon>Roseovarius</taxon>
    </lineage>
</organism>
<feature type="signal peptide" evidence="2">
    <location>
        <begin position="1"/>
        <end position="23"/>
    </location>
</feature>
<proteinExistence type="predicted"/>
<dbReference type="Gene3D" id="2.40.160.20">
    <property type="match status" value="1"/>
</dbReference>
<evidence type="ECO:0000313" key="4">
    <source>
        <dbReference type="EMBL" id="MRU15947.1"/>
    </source>
</evidence>
<keyword evidence="1 2" id="KW-0732">Signal</keyword>
<dbReference type="SUPFAM" id="SSF56925">
    <property type="entry name" value="OMPA-like"/>
    <property type="match status" value="1"/>
</dbReference>
<dbReference type="RefSeq" id="WP_154151657.1">
    <property type="nucleotide sequence ID" value="NZ_SZWE01000001.1"/>
</dbReference>
<accession>A0A844CMD6</accession>
<protein>
    <submittedName>
        <fullName evidence="4">Porin family protein</fullName>
    </submittedName>
</protein>
<sequence>MKRLTKTAIAAATASLVAAPVAAEMELSLYMGVQSVQDSTISGSLPGGAPVNRSVNWEGKPLENPFYYGARGTWWTANNLGFGLELTHAKAYADAASMAAIGVSKLEMSDGHNIITANVMKRWPGAFAKTPKFTPYVGAGLGIAMPHVDVQPLAAGSVRTFGYETTGLAARGIAGLKYELNQDWALFGEYQVTWSDNDLTIDAPAGTAPGKLSTDIVTHAVNFGVSYSF</sequence>
<reference evidence="4 5" key="1">
    <citation type="submission" date="2019-05" db="EMBL/GenBank/DDBJ databases">
        <title>Roseovarius bejariae sp. nov., a moderately halophylic bacterium isolated from a saline soil in Rambla Salada (Murcia).</title>
        <authorList>
            <person name="Castro D.J."/>
            <person name="Gomez-Altuve A."/>
            <person name="Reina J.C."/>
            <person name="Rodriguez M."/>
            <person name="Sampedro I."/>
            <person name="Llamas I."/>
            <person name="Martinez-Checa F."/>
        </authorList>
    </citation>
    <scope>NUCLEOTIDE SEQUENCE [LARGE SCALE GENOMIC DNA]</scope>
    <source>
        <strain evidence="4 5">A21</strain>
    </source>
</reference>
<dbReference type="Proteomes" id="UP000564704">
    <property type="component" value="Unassembled WGS sequence"/>
</dbReference>
<keyword evidence="5" id="KW-1185">Reference proteome</keyword>
<dbReference type="AlphaFoldDB" id="A0A844CMD6"/>
<name>A0A844CMD6_9RHOB</name>
<dbReference type="Pfam" id="PF13505">
    <property type="entry name" value="OMP_b-brl"/>
    <property type="match status" value="1"/>
</dbReference>